<comment type="pathway">
    <text evidence="3">Glycan metabolism; pectin degradation; 2-dehydro-3-deoxy-D-gluconate from pectin: step 1/5.</text>
</comment>
<evidence type="ECO:0000256" key="9">
    <source>
        <dbReference type="ARBA" id="ARBA00023085"/>
    </source>
</evidence>
<organism evidence="12 13">
    <name type="scientific">Aspergillus ibericus CBS 121593</name>
    <dbReference type="NCBI Taxonomy" id="1448316"/>
    <lineage>
        <taxon>Eukaryota</taxon>
        <taxon>Fungi</taxon>
        <taxon>Dikarya</taxon>
        <taxon>Ascomycota</taxon>
        <taxon>Pezizomycotina</taxon>
        <taxon>Eurotiomycetes</taxon>
        <taxon>Eurotiomycetidae</taxon>
        <taxon>Eurotiales</taxon>
        <taxon>Aspergillaceae</taxon>
        <taxon>Aspergillus</taxon>
        <taxon>Aspergillus subgen. Circumdati</taxon>
    </lineage>
</organism>
<accession>A0A395H4M2</accession>
<proteinExistence type="inferred from homology"/>
<dbReference type="EMBL" id="KZ824429">
    <property type="protein sequence ID" value="RAL02881.1"/>
    <property type="molecule type" value="Genomic_DNA"/>
</dbReference>
<name>A0A395H4M2_9EURO</name>
<keyword evidence="6" id="KW-0964">Secreted</keyword>
<evidence type="ECO:0000259" key="11">
    <source>
        <dbReference type="Pfam" id="PF01095"/>
    </source>
</evidence>
<dbReference type="GO" id="GO:0042545">
    <property type="term" value="P:cell wall modification"/>
    <property type="evidence" value="ECO:0007669"/>
    <property type="project" value="InterPro"/>
</dbReference>
<keyword evidence="13" id="KW-1185">Reference proteome</keyword>
<comment type="similarity">
    <text evidence="4">Belongs to the pectinesterase family.</text>
</comment>
<dbReference type="InterPro" id="IPR011050">
    <property type="entry name" value="Pectin_lyase_fold/virulence"/>
</dbReference>
<comment type="subcellular location">
    <subcellularLocation>
        <location evidence="2">Secreted</location>
    </subcellularLocation>
</comment>
<feature type="chain" id="PRO_5017402179" description="pectinesterase" evidence="10">
    <location>
        <begin position="18"/>
        <end position="396"/>
    </location>
</feature>
<evidence type="ECO:0000256" key="6">
    <source>
        <dbReference type="ARBA" id="ARBA00022525"/>
    </source>
</evidence>
<dbReference type="GeneID" id="37220437"/>
<dbReference type="GO" id="GO:0045490">
    <property type="term" value="P:pectin catabolic process"/>
    <property type="evidence" value="ECO:0007669"/>
    <property type="project" value="UniProtKB-UniPathway"/>
</dbReference>
<dbReference type="InterPro" id="IPR000070">
    <property type="entry name" value="Pectinesterase_cat"/>
</dbReference>
<keyword evidence="8" id="KW-0378">Hydrolase</keyword>
<evidence type="ECO:0000256" key="2">
    <source>
        <dbReference type="ARBA" id="ARBA00004613"/>
    </source>
</evidence>
<evidence type="ECO:0000256" key="5">
    <source>
        <dbReference type="ARBA" id="ARBA00013229"/>
    </source>
</evidence>
<evidence type="ECO:0000256" key="7">
    <source>
        <dbReference type="ARBA" id="ARBA00022729"/>
    </source>
</evidence>
<dbReference type="OrthoDB" id="3934656at2759"/>
<reference evidence="12 13" key="1">
    <citation type="submission" date="2018-02" db="EMBL/GenBank/DDBJ databases">
        <title>The genomes of Aspergillus section Nigri reveals drivers in fungal speciation.</title>
        <authorList>
            <consortium name="DOE Joint Genome Institute"/>
            <person name="Vesth T.C."/>
            <person name="Nybo J."/>
            <person name="Theobald S."/>
            <person name="Brandl J."/>
            <person name="Frisvad J.C."/>
            <person name="Nielsen K.F."/>
            <person name="Lyhne E.K."/>
            <person name="Kogle M.E."/>
            <person name="Kuo A."/>
            <person name="Riley R."/>
            <person name="Clum A."/>
            <person name="Nolan M."/>
            <person name="Lipzen A."/>
            <person name="Salamov A."/>
            <person name="Henrissat B."/>
            <person name="Wiebenga A."/>
            <person name="De vries R.P."/>
            <person name="Grigoriev I.V."/>
            <person name="Mortensen U.H."/>
            <person name="Andersen M.R."/>
            <person name="Baker S.E."/>
        </authorList>
    </citation>
    <scope>NUCLEOTIDE SEQUENCE [LARGE SCALE GENOMIC DNA]</scope>
    <source>
        <strain evidence="12 13">CBS 121593</strain>
    </source>
</reference>
<dbReference type="AlphaFoldDB" id="A0A395H4M2"/>
<protein>
    <recommendedName>
        <fullName evidence="5">pectinesterase</fullName>
        <ecNumber evidence="5">3.1.1.11</ecNumber>
    </recommendedName>
</protein>
<dbReference type="RefSeq" id="XP_025577208.1">
    <property type="nucleotide sequence ID" value="XM_025715572.1"/>
</dbReference>
<gene>
    <name evidence="12" type="ORF">BO80DRAFT_351264</name>
</gene>
<dbReference type="VEuPathDB" id="FungiDB:BO80DRAFT_351264"/>
<dbReference type="GO" id="GO:0005576">
    <property type="term" value="C:extracellular region"/>
    <property type="evidence" value="ECO:0007669"/>
    <property type="project" value="UniProtKB-SubCell"/>
</dbReference>
<sequence>MLFYGLFLALQAILVHSAALRQSSSSLTTAAREKCQTDLQCPPGTLIVSHAAHPLSNFTSLQAAISSLPNDNSSQTILLLSGSYNEQVNITRSGPITLLGQQPDRSALTDAARNTVNLTFAGANQDSTGTIDNVWYSVLIVAPTLDASLTGSGTTGYPVPADTPFGNTNFRVYNIDFRNTFSEYSAGPAHAISFSRSNGGFYYCGFYSYQDTIYIGKLGSAYMYKSILAGQTDFLYGFGTLYVQSSEILLRSCGGGITAWKGTNTSVPNNYGVYIHDSTVRAANTSIAPDIKESCALGRPWNALHRSIFANTYEDGSIEPSGYINWEDRWTANETLMAEYKAYGPGFNLTGREDSEVSVLLDSKEYARYSDPERVFLFSDGRVGNVAWIDWEVVNS</sequence>
<dbReference type="PANTHER" id="PTHR31321:SF137">
    <property type="entry name" value="PECTIN METHYL ESTERASE (EUROFUNG)"/>
    <property type="match status" value="1"/>
</dbReference>
<dbReference type="Pfam" id="PF01095">
    <property type="entry name" value="Pectinesterase"/>
    <property type="match status" value="1"/>
</dbReference>
<dbReference type="SUPFAM" id="SSF51126">
    <property type="entry name" value="Pectin lyase-like"/>
    <property type="match status" value="1"/>
</dbReference>
<evidence type="ECO:0000256" key="4">
    <source>
        <dbReference type="ARBA" id="ARBA00008891"/>
    </source>
</evidence>
<dbReference type="InterPro" id="IPR012334">
    <property type="entry name" value="Pectin_lyas_fold"/>
</dbReference>
<dbReference type="STRING" id="1448316.A0A395H4M2"/>
<dbReference type="Proteomes" id="UP000249402">
    <property type="component" value="Unassembled WGS sequence"/>
</dbReference>
<dbReference type="PANTHER" id="PTHR31321">
    <property type="entry name" value="ACYL-COA THIOESTER HYDROLASE YBHC-RELATED"/>
    <property type="match status" value="1"/>
</dbReference>
<feature type="domain" description="Pectinesterase catalytic" evidence="11">
    <location>
        <begin position="168"/>
        <end position="367"/>
    </location>
</feature>
<evidence type="ECO:0000256" key="10">
    <source>
        <dbReference type="SAM" id="SignalP"/>
    </source>
</evidence>
<keyword evidence="9" id="KW-0063">Aspartyl esterase</keyword>
<feature type="signal peptide" evidence="10">
    <location>
        <begin position="1"/>
        <end position="17"/>
    </location>
</feature>
<evidence type="ECO:0000256" key="1">
    <source>
        <dbReference type="ARBA" id="ARBA00003252"/>
    </source>
</evidence>
<dbReference type="FunFam" id="2.160.20.10:FF:000045">
    <property type="entry name" value="Pectin methylesterase family protein"/>
    <property type="match status" value="1"/>
</dbReference>
<dbReference type="GO" id="GO:0030599">
    <property type="term" value="F:pectinesterase activity"/>
    <property type="evidence" value="ECO:0007669"/>
    <property type="project" value="UniProtKB-EC"/>
</dbReference>
<evidence type="ECO:0000313" key="12">
    <source>
        <dbReference type="EMBL" id="RAL02881.1"/>
    </source>
</evidence>
<keyword evidence="7 10" id="KW-0732">Signal</keyword>
<keyword evidence="12" id="KW-0456">Lyase</keyword>
<evidence type="ECO:0000256" key="3">
    <source>
        <dbReference type="ARBA" id="ARBA00005184"/>
    </source>
</evidence>
<dbReference type="UniPathway" id="UPA00545">
    <property type="reaction ID" value="UER00823"/>
</dbReference>
<dbReference type="GO" id="GO:0016829">
    <property type="term" value="F:lyase activity"/>
    <property type="evidence" value="ECO:0007669"/>
    <property type="project" value="UniProtKB-KW"/>
</dbReference>
<evidence type="ECO:0000256" key="8">
    <source>
        <dbReference type="ARBA" id="ARBA00022801"/>
    </source>
</evidence>
<dbReference type="Gene3D" id="2.160.20.10">
    <property type="entry name" value="Single-stranded right-handed beta-helix, Pectin lyase-like"/>
    <property type="match status" value="1"/>
</dbReference>
<evidence type="ECO:0000313" key="13">
    <source>
        <dbReference type="Proteomes" id="UP000249402"/>
    </source>
</evidence>
<comment type="function">
    <text evidence="1">Involved in maceration and soft-rotting of plant tissue.</text>
</comment>
<dbReference type="EC" id="3.1.1.11" evidence="5"/>